<keyword evidence="1" id="KW-0472">Membrane</keyword>
<gene>
    <name evidence="2" type="primary">SMIM1</name>
</gene>
<accession>A0A4W4DQP1</accession>
<feature type="transmembrane region" description="Helical" evidence="1">
    <location>
        <begin position="53"/>
        <end position="78"/>
    </location>
</feature>
<evidence type="ECO:0000256" key="1">
    <source>
        <dbReference type="SAM" id="Phobius"/>
    </source>
</evidence>
<dbReference type="Pfam" id="PF15875">
    <property type="entry name" value="DUF4731"/>
    <property type="match status" value="1"/>
</dbReference>
<dbReference type="GeneTree" id="ENSGT01030000235198"/>
<organism evidence="2 3">
    <name type="scientific">Electrophorus electricus</name>
    <name type="common">Electric eel</name>
    <name type="synonym">Gymnotus electricus</name>
    <dbReference type="NCBI Taxonomy" id="8005"/>
    <lineage>
        <taxon>Eukaryota</taxon>
        <taxon>Metazoa</taxon>
        <taxon>Chordata</taxon>
        <taxon>Craniata</taxon>
        <taxon>Vertebrata</taxon>
        <taxon>Euteleostomi</taxon>
        <taxon>Actinopterygii</taxon>
        <taxon>Neopterygii</taxon>
        <taxon>Teleostei</taxon>
        <taxon>Ostariophysi</taxon>
        <taxon>Gymnotiformes</taxon>
        <taxon>Gymnotoidei</taxon>
        <taxon>Gymnotidae</taxon>
        <taxon>Electrophorus</taxon>
    </lineage>
</organism>
<reference evidence="2" key="3">
    <citation type="submission" date="2020-05" db="EMBL/GenBank/DDBJ databases">
        <title>Electrophorus electricus (electric eel) genome, fEleEle1, primary haplotype.</title>
        <authorList>
            <person name="Myers G."/>
            <person name="Meyer A."/>
            <person name="Fedrigo O."/>
            <person name="Formenti G."/>
            <person name="Rhie A."/>
            <person name="Tracey A."/>
            <person name="Sims Y."/>
            <person name="Jarvis E.D."/>
        </authorList>
    </citation>
    <scope>NUCLEOTIDE SEQUENCE [LARGE SCALE GENOMIC DNA]</scope>
</reference>
<sequence>MESANANVQYNRWNENVNLSVWTVTGIADTVMKSWLLPCCRFCNKLCTGQLGIAVRVAGSLAVMAAMYIIGYITGYYVHRC</sequence>
<dbReference type="PANTHER" id="PTHR38503">
    <property type="entry name" value="SMALL INTEGRAL MEMBRANE PROTEIN 1"/>
    <property type="match status" value="1"/>
</dbReference>
<evidence type="ECO:0000313" key="3">
    <source>
        <dbReference type="Proteomes" id="UP000314983"/>
    </source>
</evidence>
<reference evidence="2" key="4">
    <citation type="submission" date="2025-08" db="UniProtKB">
        <authorList>
            <consortium name="Ensembl"/>
        </authorList>
    </citation>
    <scope>IDENTIFICATION</scope>
</reference>
<keyword evidence="1" id="KW-1133">Transmembrane helix</keyword>
<keyword evidence="3" id="KW-1185">Reference proteome</keyword>
<proteinExistence type="predicted"/>
<reference evidence="3" key="1">
    <citation type="journal article" date="2014" name="Science">
        <title>Nonhuman genetics. Genomic basis for the convergent evolution of electric organs.</title>
        <authorList>
            <person name="Gallant J.R."/>
            <person name="Traeger L.L."/>
            <person name="Volkening J.D."/>
            <person name="Moffett H."/>
            <person name="Chen P.H."/>
            <person name="Novina C.D."/>
            <person name="Phillips G.N.Jr."/>
            <person name="Anand R."/>
            <person name="Wells G.B."/>
            <person name="Pinch M."/>
            <person name="Guth R."/>
            <person name="Unguez G.A."/>
            <person name="Albert J.S."/>
            <person name="Zakon H.H."/>
            <person name="Samanta M.P."/>
            <person name="Sussman M.R."/>
        </authorList>
    </citation>
    <scope>NUCLEOTIDE SEQUENCE [LARGE SCALE GENOMIC DNA]</scope>
</reference>
<dbReference type="Ensembl" id="ENSEEET00000001290.2">
    <property type="protein sequence ID" value="ENSEEEP00000001259.1"/>
    <property type="gene ID" value="ENSEEEG00000000855.2"/>
</dbReference>
<keyword evidence="1" id="KW-0812">Transmembrane</keyword>
<reference evidence="3" key="2">
    <citation type="journal article" date="2017" name="Sci. Adv.">
        <title>A tail of two voltages: Proteomic comparison of the three electric organs of the electric eel.</title>
        <authorList>
            <person name="Traeger L.L."/>
            <person name="Sabat G."/>
            <person name="Barrett-Wilt G.A."/>
            <person name="Wells G.B."/>
            <person name="Sussman M.R."/>
        </authorList>
    </citation>
    <scope>NUCLEOTIDE SEQUENCE [LARGE SCALE GENOMIC DNA]</scope>
</reference>
<dbReference type="AlphaFoldDB" id="A0A4W4DQP1"/>
<dbReference type="PANTHER" id="PTHR38503:SF1">
    <property type="entry name" value="SMALL INTEGRAL MEMBRANE PROTEIN 1"/>
    <property type="match status" value="1"/>
</dbReference>
<dbReference type="InterPro" id="IPR031744">
    <property type="entry name" value="SMIM1"/>
</dbReference>
<evidence type="ECO:0000313" key="2">
    <source>
        <dbReference type="Ensembl" id="ENSEEEP00000001259.1"/>
    </source>
</evidence>
<dbReference type="Proteomes" id="UP000314983">
    <property type="component" value="Chromosome 23"/>
</dbReference>
<dbReference type="OMA" id="YIIGYMT"/>
<name>A0A4W4DQP1_ELEEL</name>
<reference evidence="2" key="5">
    <citation type="submission" date="2025-09" db="UniProtKB">
        <authorList>
            <consortium name="Ensembl"/>
        </authorList>
    </citation>
    <scope>IDENTIFICATION</scope>
</reference>
<protein>
    <submittedName>
        <fullName evidence="2">Uncharacterized protein</fullName>
    </submittedName>
</protein>